<dbReference type="Pfam" id="PF22322">
    <property type="entry name" value="DUF6973"/>
    <property type="match status" value="1"/>
</dbReference>
<proteinExistence type="predicted"/>
<dbReference type="PATRIC" id="fig|1389415.4.peg.1061"/>
<dbReference type="Proteomes" id="UP000017133">
    <property type="component" value="Unassembled WGS sequence"/>
</dbReference>
<accession>U7R5G0</accession>
<feature type="domain" description="DUF6973" evidence="1">
    <location>
        <begin position="332"/>
        <end position="416"/>
    </location>
</feature>
<organism evidence="2 3">
    <name type="scientific">Photorhabdus temperata J3</name>
    <dbReference type="NCBI Taxonomy" id="1389415"/>
    <lineage>
        <taxon>Bacteria</taxon>
        <taxon>Pseudomonadati</taxon>
        <taxon>Pseudomonadota</taxon>
        <taxon>Gammaproteobacteria</taxon>
        <taxon>Enterobacterales</taxon>
        <taxon>Morganellaceae</taxon>
        <taxon>Photorhabdus</taxon>
    </lineage>
</organism>
<reference evidence="2 3" key="1">
    <citation type="submission" date="2013-10" db="EMBL/GenBank/DDBJ databases">
        <title>Whole Genome Shotgun Sequence of Photorhabdus temperata J3.</title>
        <authorList>
            <person name="Park G.-S."/>
            <person name="Hong S.-J."/>
            <person name="Shin J.-H."/>
        </authorList>
    </citation>
    <scope>NUCLEOTIDE SEQUENCE [LARGE SCALE GENOMIC DNA]</scope>
    <source>
        <strain evidence="2 3">J3</strain>
    </source>
</reference>
<name>U7R5G0_PHOTE</name>
<keyword evidence="3" id="KW-1185">Reference proteome</keyword>
<comment type="caution">
    <text evidence="2">The sequence shown here is derived from an EMBL/GenBank/DDBJ whole genome shotgun (WGS) entry which is preliminary data.</text>
</comment>
<dbReference type="EMBL" id="AXDT01000040">
    <property type="protein sequence ID" value="ERT14101.1"/>
    <property type="molecule type" value="Genomic_DNA"/>
</dbReference>
<dbReference type="AlphaFoldDB" id="U7R5G0"/>
<dbReference type="RefSeq" id="WP_023044001.1">
    <property type="nucleotide sequence ID" value="NZ_AXDT01000040.1"/>
</dbReference>
<dbReference type="InterPro" id="IPR054246">
    <property type="entry name" value="DUF6973"/>
</dbReference>
<evidence type="ECO:0000313" key="3">
    <source>
        <dbReference type="Proteomes" id="UP000017133"/>
    </source>
</evidence>
<gene>
    <name evidence="2" type="ORF">O185_05355</name>
</gene>
<sequence length="461" mass="52328">MRFPIYDINGHRLYDENGTPVITITGGPEIPKNLGTLINIPHNWGADFTNGIGRNFDIPFVNFGDFKVNVDSINSSRIINDISGLNQEQKVKLEYIIGEQKKLVDENPQAANKKLMDMTLEELVLYQRYISEFQKNKSKKLIESINEALDIINNTPEGLTLSDVNKHPYKKTHMVNMGIIEYTIRMDINNENKLNDLLNNKSNTSFNSKAVPLDKMVYLKLYESVSNVFLYYLGLKAKLNQALTRELARIKRIKEDLEKSIMKIHEAIHDGQNTAIPPSVKQAIFFKMYPDAAMEIGMYWKGSTNITTNAIRFATQGEMKKGGFTQPDEMKGEGTQVNAFRHTIWQATIAARYGEKIAKHAGDAHENDPRVDLNIRQFAVLNEADQTTDLLNNQIGRHIGLSSGTTSMKQLALKTLEHFHKEGLYVAAKNANSYEVIKEELPEAQYIYMKSVFESLDENGK</sequence>
<evidence type="ECO:0000313" key="2">
    <source>
        <dbReference type="EMBL" id="ERT14101.1"/>
    </source>
</evidence>
<evidence type="ECO:0000259" key="1">
    <source>
        <dbReference type="Pfam" id="PF22322"/>
    </source>
</evidence>
<protein>
    <recommendedName>
        <fullName evidence="1">DUF6973 domain-containing protein</fullName>
    </recommendedName>
</protein>